<organism evidence="1 2">
    <name type="scientific">Maribacter flavus</name>
    <dbReference type="NCBI Taxonomy" id="1658664"/>
    <lineage>
        <taxon>Bacteria</taxon>
        <taxon>Pseudomonadati</taxon>
        <taxon>Bacteroidota</taxon>
        <taxon>Flavobacteriia</taxon>
        <taxon>Flavobacteriales</taxon>
        <taxon>Flavobacteriaceae</taxon>
        <taxon>Maribacter</taxon>
    </lineage>
</organism>
<name>A0A5B2TPA7_9FLAO</name>
<comment type="caution">
    <text evidence="1">The sequence shown here is derived from an EMBL/GenBank/DDBJ whole genome shotgun (WGS) entry which is preliminary data.</text>
</comment>
<dbReference type="AlphaFoldDB" id="A0A5B2TPA7"/>
<dbReference type="EMBL" id="VUOE01000003">
    <property type="protein sequence ID" value="KAA2215775.1"/>
    <property type="molecule type" value="Genomic_DNA"/>
</dbReference>
<evidence type="ECO:0000313" key="2">
    <source>
        <dbReference type="Proteomes" id="UP000323188"/>
    </source>
</evidence>
<protein>
    <submittedName>
        <fullName evidence="1">Uncharacterized protein</fullName>
    </submittedName>
</protein>
<sequence>MKHVVFRNYDRYAIKHLLMEIGHHRLHRECENRKLNFPKRISLFFLESGDFPTTLKYKYPMIGINTIMVIDRYDLPEKGWERFEVA</sequence>
<reference evidence="1 2" key="1">
    <citation type="submission" date="2019-09" db="EMBL/GenBank/DDBJ databases">
        <authorList>
            <person name="Khan S.A."/>
            <person name="Jeon C.O."/>
            <person name="Chun B.H."/>
            <person name="Jeong S.E."/>
        </authorList>
    </citation>
    <scope>NUCLEOTIDE SEQUENCE [LARGE SCALE GENOMIC DNA]</scope>
    <source>
        <strain evidence="1 2">KCTC 42508</strain>
    </source>
</reference>
<accession>A0A5B2TPA7</accession>
<dbReference type="Proteomes" id="UP000323188">
    <property type="component" value="Unassembled WGS sequence"/>
</dbReference>
<dbReference type="RefSeq" id="WP_154920421.1">
    <property type="nucleotide sequence ID" value="NZ_VUOE01000003.1"/>
</dbReference>
<gene>
    <name evidence="1" type="ORF">F0361_16400</name>
</gene>
<proteinExistence type="predicted"/>
<evidence type="ECO:0000313" key="1">
    <source>
        <dbReference type="EMBL" id="KAA2215775.1"/>
    </source>
</evidence>